<feature type="compositionally biased region" description="Polar residues" evidence="1">
    <location>
        <begin position="38"/>
        <end position="49"/>
    </location>
</feature>
<feature type="compositionally biased region" description="Basic and acidic residues" evidence="1">
    <location>
        <begin position="50"/>
        <end position="68"/>
    </location>
</feature>
<evidence type="ECO:0000313" key="2">
    <source>
        <dbReference type="EMBL" id="CAF4434555.1"/>
    </source>
</evidence>
<reference evidence="2" key="1">
    <citation type="submission" date="2021-02" db="EMBL/GenBank/DDBJ databases">
        <authorList>
            <person name="Nowell W R."/>
        </authorList>
    </citation>
    <scope>NUCLEOTIDE SEQUENCE</scope>
</reference>
<accession>A0A820REM3</accession>
<dbReference type="EMBL" id="CAJOBB010029125">
    <property type="protein sequence ID" value="CAF4434555.1"/>
    <property type="molecule type" value="Genomic_DNA"/>
</dbReference>
<dbReference type="AlphaFoldDB" id="A0A820REM3"/>
<name>A0A820REM3_9BILA</name>
<protein>
    <submittedName>
        <fullName evidence="2">Uncharacterized protein</fullName>
    </submittedName>
</protein>
<evidence type="ECO:0000256" key="1">
    <source>
        <dbReference type="SAM" id="MobiDB-lite"/>
    </source>
</evidence>
<feature type="region of interest" description="Disordered" evidence="1">
    <location>
        <begin position="38"/>
        <end position="85"/>
    </location>
</feature>
<evidence type="ECO:0000313" key="3">
    <source>
        <dbReference type="Proteomes" id="UP000663868"/>
    </source>
</evidence>
<gene>
    <name evidence="2" type="ORF">KXQ929_LOCUS52993</name>
</gene>
<organism evidence="2 3">
    <name type="scientific">Adineta steineri</name>
    <dbReference type="NCBI Taxonomy" id="433720"/>
    <lineage>
        <taxon>Eukaryota</taxon>
        <taxon>Metazoa</taxon>
        <taxon>Spiralia</taxon>
        <taxon>Gnathifera</taxon>
        <taxon>Rotifera</taxon>
        <taxon>Eurotatoria</taxon>
        <taxon>Bdelloidea</taxon>
        <taxon>Adinetida</taxon>
        <taxon>Adinetidae</taxon>
        <taxon>Adineta</taxon>
    </lineage>
</organism>
<sequence length="85" mass="9988">SDNLIHDMQNQMQTNELRIDLLRKQNDSLKSSLGNCLLKNNINNPSKITQESRDSTRHEESHRQDSLRNEIVTSKPKRTPLFFIR</sequence>
<proteinExistence type="predicted"/>
<feature type="non-terminal residue" evidence="2">
    <location>
        <position position="1"/>
    </location>
</feature>
<comment type="caution">
    <text evidence="2">The sequence shown here is derived from an EMBL/GenBank/DDBJ whole genome shotgun (WGS) entry which is preliminary data.</text>
</comment>
<dbReference type="Proteomes" id="UP000663868">
    <property type="component" value="Unassembled WGS sequence"/>
</dbReference>